<protein>
    <recommendedName>
        <fullName evidence="3 9">Lactoylglutathione lyase</fullName>
        <ecNumber evidence="3 9">4.4.1.5</ecNumber>
    </recommendedName>
    <alternativeName>
        <fullName evidence="9">Glyoxalase I</fullName>
    </alternativeName>
</protein>
<dbReference type="Gene3D" id="3.10.180.10">
    <property type="entry name" value="2,3-Dihydroxybiphenyl 1,2-Dioxygenase, domain 1"/>
    <property type="match status" value="1"/>
</dbReference>
<dbReference type="InterPro" id="IPR004361">
    <property type="entry name" value="Glyoxalase_1"/>
</dbReference>
<dbReference type="PROSITE" id="PS00934">
    <property type="entry name" value="GLYOXALASE_I_1"/>
    <property type="match status" value="1"/>
</dbReference>
<dbReference type="InterPro" id="IPR037523">
    <property type="entry name" value="VOC_core"/>
</dbReference>
<dbReference type="NCBIfam" id="TIGR00068">
    <property type="entry name" value="glyox_I"/>
    <property type="match status" value="1"/>
</dbReference>
<keyword evidence="12" id="KW-1185">Reference proteome</keyword>
<proteinExistence type="inferred from homology"/>
<comment type="cofactor">
    <cofactor evidence="8">
        <name>Zn(2+)</name>
        <dbReference type="ChEBI" id="CHEBI:29105"/>
    </cofactor>
    <text evidence="8">Binds 1 zinc ion per subunit. In the homodimer, two zinc ions are bound between subunits.</text>
</comment>
<keyword evidence="4 8" id="KW-0479">Metal-binding</keyword>
<feature type="binding site" evidence="8">
    <location>
        <position position="172"/>
    </location>
    <ligand>
        <name>Zn(2+)</name>
        <dbReference type="ChEBI" id="CHEBI:29105"/>
        <note>ligand shared between dimeric partners</note>
    </ligand>
</feature>
<feature type="domain" description="VOC" evidence="10">
    <location>
        <begin position="30"/>
        <end position="176"/>
    </location>
</feature>
<feature type="binding site" evidence="8">
    <location>
        <position position="126"/>
    </location>
    <ligand>
        <name>Zn(2+)</name>
        <dbReference type="ChEBI" id="CHEBI:29105"/>
        <note>ligand shared between dimeric partners</note>
    </ligand>
</feature>
<comment type="similarity">
    <text evidence="2 9">Belongs to the glyoxalase I family.</text>
</comment>
<evidence type="ECO:0000313" key="12">
    <source>
        <dbReference type="Proteomes" id="UP000002630"/>
    </source>
</evidence>
<feature type="active site" description="Proton donor/acceptor" evidence="7">
    <location>
        <position position="172"/>
    </location>
</feature>
<reference evidence="11 12" key="1">
    <citation type="journal article" date="2010" name="Nature">
        <title>The Ectocarpus genome and the independent evolution of multicellularity in brown algae.</title>
        <authorList>
            <person name="Cock J.M."/>
            <person name="Sterck L."/>
            <person name="Rouze P."/>
            <person name="Scornet D."/>
            <person name="Allen A.E."/>
            <person name="Amoutzias G."/>
            <person name="Anthouard V."/>
            <person name="Artiguenave F."/>
            <person name="Aury J.M."/>
            <person name="Badger J.H."/>
            <person name="Beszteri B."/>
            <person name="Billiau K."/>
            <person name="Bonnet E."/>
            <person name="Bothwell J.H."/>
            <person name="Bowler C."/>
            <person name="Boyen C."/>
            <person name="Brownlee C."/>
            <person name="Carrano C.J."/>
            <person name="Charrier B."/>
            <person name="Cho G.Y."/>
            <person name="Coelho S.M."/>
            <person name="Collen J."/>
            <person name="Corre E."/>
            <person name="Da Silva C."/>
            <person name="Delage L."/>
            <person name="Delaroque N."/>
            <person name="Dittami S.M."/>
            <person name="Doulbeau S."/>
            <person name="Elias M."/>
            <person name="Farnham G."/>
            <person name="Gachon C.M."/>
            <person name="Gschloessl B."/>
            <person name="Heesch S."/>
            <person name="Jabbari K."/>
            <person name="Jubin C."/>
            <person name="Kawai H."/>
            <person name="Kimura K."/>
            <person name="Kloareg B."/>
            <person name="Kupper F.C."/>
            <person name="Lang D."/>
            <person name="Le Bail A."/>
            <person name="Leblanc C."/>
            <person name="Lerouge P."/>
            <person name="Lohr M."/>
            <person name="Lopez P.J."/>
            <person name="Martens C."/>
            <person name="Maumus F."/>
            <person name="Michel G."/>
            <person name="Miranda-Saavedra D."/>
            <person name="Morales J."/>
            <person name="Moreau H."/>
            <person name="Motomura T."/>
            <person name="Nagasato C."/>
            <person name="Napoli C.A."/>
            <person name="Nelson D.R."/>
            <person name="Nyvall-Collen P."/>
            <person name="Peters A.F."/>
            <person name="Pommier C."/>
            <person name="Potin P."/>
            <person name="Poulain J."/>
            <person name="Quesneville H."/>
            <person name="Read B."/>
            <person name="Rensing S.A."/>
            <person name="Ritter A."/>
            <person name="Rousvoal S."/>
            <person name="Samanta M."/>
            <person name="Samson G."/>
            <person name="Schroeder D.C."/>
            <person name="Segurens B."/>
            <person name="Strittmatter M."/>
            <person name="Tonon T."/>
            <person name="Tregear J.W."/>
            <person name="Valentin K."/>
            <person name="von Dassow P."/>
            <person name="Yamagishi T."/>
            <person name="Van de Peer Y."/>
            <person name="Wincker P."/>
        </authorList>
    </citation>
    <scope>NUCLEOTIDE SEQUENCE [LARGE SCALE GENOMIC DNA]</scope>
    <source>
        <strain evidence="12">Ec32 / CCAP1310/4</strain>
    </source>
</reference>
<dbReference type="OMA" id="IGYKLNH"/>
<name>D8LK52_ECTSI</name>
<evidence type="ECO:0000256" key="1">
    <source>
        <dbReference type="ARBA" id="ARBA00005008"/>
    </source>
</evidence>
<keyword evidence="5 8" id="KW-0862">Zinc</keyword>
<dbReference type="GO" id="GO:0046872">
    <property type="term" value="F:metal ion binding"/>
    <property type="evidence" value="ECO:0007669"/>
    <property type="project" value="UniProtKB-UniRule"/>
</dbReference>
<organism evidence="11 12">
    <name type="scientific">Ectocarpus siliculosus</name>
    <name type="common">Brown alga</name>
    <name type="synonym">Conferva siliculosa</name>
    <dbReference type="NCBI Taxonomy" id="2880"/>
    <lineage>
        <taxon>Eukaryota</taxon>
        <taxon>Sar</taxon>
        <taxon>Stramenopiles</taxon>
        <taxon>Ochrophyta</taxon>
        <taxon>PX clade</taxon>
        <taxon>Phaeophyceae</taxon>
        <taxon>Ectocarpales</taxon>
        <taxon>Ectocarpaceae</taxon>
        <taxon>Ectocarpus</taxon>
    </lineage>
</organism>
<evidence type="ECO:0000256" key="3">
    <source>
        <dbReference type="ARBA" id="ARBA00012081"/>
    </source>
</evidence>
<dbReference type="eggNOG" id="KOG2944">
    <property type="taxonomic scope" value="Eukaryota"/>
</dbReference>
<dbReference type="OrthoDB" id="16820at2759"/>
<dbReference type="InterPro" id="IPR029068">
    <property type="entry name" value="Glyas_Bleomycin-R_OHBP_Dase"/>
</dbReference>
<evidence type="ECO:0000256" key="6">
    <source>
        <dbReference type="ARBA" id="ARBA00023239"/>
    </source>
</evidence>
<dbReference type="EMBL" id="FN648464">
    <property type="protein sequence ID" value="CBN74521.1"/>
    <property type="molecule type" value="Genomic_DNA"/>
</dbReference>
<dbReference type="InParanoid" id="D8LK52"/>
<gene>
    <name evidence="11" type="ORF">Esi_0028_0158</name>
</gene>
<evidence type="ECO:0000313" key="11">
    <source>
        <dbReference type="EMBL" id="CBN74521.1"/>
    </source>
</evidence>
<evidence type="ECO:0000256" key="9">
    <source>
        <dbReference type="RuleBase" id="RU361179"/>
    </source>
</evidence>
<feature type="binding site" evidence="8">
    <location>
        <position position="33"/>
    </location>
    <ligand>
        <name>Zn(2+)</name>
        <dbReference type="ChEBI" id="CHEBI:29105"/>
        <note>ligand shared between dimeric partners</note>
    </ligand>
</feature>
<dbReference type="EC" id="4.4.1.5" evidence="3 9"/>
<dbReference type="Proteomes" id="UP000002630">
    <property type="component" value="Linkage Group LG16"/>
</dbReference>
<dbReference type="InterPro" id="IPR018146">
    <property type="entry name" value="Glyoxalase_1_CS"/>
</dbReference>
<comment type="catalytic activity">
    <reaction evidence="9">
        <text>(R)-S-lactoylglutathione = methylglyoxal + glutathione</text>
        <dbReference type="Rhea" id="RHEA:19069"/>
        <dbReference type="ChEBI" id="CHEBI:17158"/>
        <dbReference type="ChEBI" id="CHEBI:57474"/>
        <dbReference type="ChEBI" id="CHEBI:57925"/>
        <dbReference type="EC" id="4.4.1.5"/>
    </reaction>
</comment>
<dbReference type="PANTHER" id="PTHR10374">
    <property type="entry name" value="LACTOYLGLUTATHIONE LYASE GLYOXALASE I"/>
    <property type="match status" value="1"/>
</dbReference>
<dbReference type="PROSITE" id="PS51819">
    <property type="entry name" value="VOC"/>
    <property type="match status" value="1"/>
</dbReference>
<dbReference type="STRING" id="2880.D8LK52"/>
<dbReference type="CDD" id="cd07233">
    <property type="entry name" value="GlxI_Zn"/>
    <property type="match status" value="1"/>
</dbReference>
<evidence type="ECO:0000256" key="5">
    <source>
        <dbReference type="ARBA" id="ARBA00022833"/>
    </source>
</evidence>
<sequence>MAKIAQMAGRPDGIDDAICNTPDPSTKDFIMQQTMLRIKNPHSSLDFYTRVLGMRLMQELHFAEWEFSIYFVGYCDPSEIPSDPKERTRWCFQQAGAVELTHNWGTENDAALKYHSGNEDPRGFGHIGITVPDVYKACERFEKEGVKFRKTPDGGNMKGLAFIFDPDGYSIEILGADQMSKDFSKYTPGGESTST</sequence>
<dbReference type="InterPro" id="IPR004360">
    <property type="entry name" value="Glyas_Fos-R_dOase_dom"/>
</dbReference>
<comment type="function">
    <text evidence="9">Catalyzes the conversion of hemimercaptal, formed from methylglyoxal and glutathione, to S-lactoylglutathione.</text>
</comment>
<accession>D8LK52</accession>
<feature type="binding site" evidence="8">
    <location>
        <position position="99"/>
    </location>
    <ligand>
        <name>Zn(2+)</name>
        <dbReference type="ChEBI" id="CHEBI:29105"/>
        <note>ligand shared between dimeric partners</note>
    </ligand>
</feature>
<dbReference type="Pfam" id="PF00903">
    <property type="entry name" value="Glyoxalase"/>
    <property type="match status" value="1"/>
</dbReference>
<dbReference type="AlphaFoldDB" id="D8LK52"/>
<dbReference type="PANTHER" id="PTHR10374:SF30">
    <property type="entry name" value="LACTOYLGLUTATHIONE LYASE"/>
    <property type="match status" value="1"/>
</dbReference>
<evidence type="ECO:0000256" key="7">
    <source>
        <dbReference type="PIRSR" id="PIRSR604361-1"/>
    </source>
</evidence>
<dbReference type="PROSITE" id="PS00935">
    <property type="entry name" value="GLYOXALASE_I_2"/>
    <property type="match status" value="1"/>
</dbReference>
<evidence type="ECO:0000256" key="4">
    <source>
        <dbReference type="ARBA" id="ARBA00022723"/>
    </source>
</evidence>
<evidence type="ECO:0000256" key="2">
    <source>
        <dbReference type="ARBA" id="ARBA00010363"/>
    </source>
</evidence>
<dbReference type="EMBL" id="FN649741">
    <property type="protein sequence ID" value="CBN74521.1"/>
    <property type="molecule type" value="Genomic_DNA"/>
</dbReference>
<dbReference type="UniPathway" id="UPA00619">
    <property type="reaction ID" value="UER00675"/>
</dbReference>
<comment type="pathway">
    <text evidence="1 9">Secondary metabolite metabolism; methylglyoxal degradation; (R)-lactate from methylglyoxal: step 1/2.</text>
</comment>
<dbReference type="SUPFAM" id="SSF54593">
    <property type="entry name" value="Glyoxalase/Bleomycin resistance protein/Dihydroxybiphenyl dioxygenase"/>
    <property type="match status" value="1"/>
</dbReference>
<keyword evidence="6 9" id="KW-0456">Lyase</keyword>
<evidence type="ECO:0000259" key="10">
    <source>
        <dbReference type="PROSITE" id="PS51819"/>
    </source>
</evidence>
<evidence type="ECO:0000256" key="8">
    <source>
        <dbReference type="PIRSR" id="PIRSR604361-3"/>
    </source>
</evidence>
<dbReference type="GO" id="GO:0004462">
    <property type="term" value="F:lactoylglutathione lyase activity"/>
    <property type="evidence" value="ECO:0007669"/>
    <property type="project" value="UniProtKB-UniRule"/>
</dbReference>